<dbReference type="Proteomes" id="UP000327013">
    <property type="component" value="Unassembled WGS sequence"/>
</dbReference>
<evidence type="ECO:0000313" key="5">
    <source>
        <dbReference type="Proteomes" id="UP000327013"/>
    </source>
</evidence>
<sequence>MEAGVYHIESRLRKLYGRAMKAPAILKSQTTWVPWPFAAAFSSESPEKWTIYENLFYACLRTGDNRSASACLDQLKKRFGESNERVMGMIGMYHEATAADDKSLEAVLKSYEQEISERPTNMVIRKRHVALLKSMGRTGGATAACVDLLDVSPTDAEAWSELSSLYLEQGLHQQAIYAQEEVLLITPNAWNMHARLGEIVYIASIAGPQLAGLVRSMRSYCRSIELCDDYLRGFYGLKLVTTKIIELLSKSGAAVAKQADDEDLPLPTLSTVQSLNEVATAKLGEIVRKYSTSQKGWDGYEESEVIAARALLDRDTGAVLLKDGVDALALGIAYCTESVACDGTCHGTRKVCHDEAHSTAAQSADYAPELAGGVRAFTLGHAFFPQHLLEHASELVVAEFCLVLLARLPVTEE</sequence>
<accession>A0A5N6KQ51</accession>
<proteinExistence type="inferred from homology"/>
<keyword evidence="3" id="KW-0472">Membrane</keyword>
<dbReference type="FunFam" id="1.25.40.10:FF:001208">
    <property type="entry name" value="Tetratricopeptide repeat domain-containing protein"/>
    <property type="match status" value="1"/>
</dbReference>
<comment type="subcellular location">
    <subcellularLocation>
        <location evidence="3">Endoplasmic reticulum membrane</location>
        <topology evidence="3">Peripheral membrane protein</topology>
        <orientation evidence="3">Cytoplasmic side</orientation>
    </subcellularLocation>
</comment>
<comment type="function">
    <text evidence="3">Part of the endoplasmic reticulum membrane protein complex (EMC) that enables the energy-independent insertion into endoplasmic reticulum membranes of newly synthesized membrane proteins.</text>
</comment>
<comment type="similarity">
    <text evidence="3">Belongs to the EMC2 family.</text>
</comment>
<dbReference type="SUPFAM" id="SSF48452">
    <property type="entry name" value="TPR-like"/>
    <property type="match status" value="1"/>
</dbReference>
<dbReference type="PROSITE" id="PS50005">
    <property type="entry name" value="TPR"/>
    <property type="match status" value="1"/>
</dbReference>
<reference evidence="4 5" key="1">
    <citation type="submission" date="2019-06" db="EMBL/GenBank/DDBJ databases">
        <title>A chromosomal-level reference genome of Carpinus fangiana (Coryloideae, Betulaceae).</title>
        <authorList>
            <person name="Yang X."/>
            <person name="Wang Z."/>
            <person name="Zhang L."/>
            <person name="Hao G."/>
            <person name="Liu J."/>
            <person name="Yang Y."/>
        </authorList>
    </citation>
    <scope>NUCLEOTIDE SEQUENCE [LARGE SCALE GENOMIC DNA]</scope>
    <source>
        <strain evidence="4">Cfa_2016G</strain>
        <tissue evidence="4">Leaf</tissue>
    </source>
</reference>
<dbReference type="AlphaFoldDB" id="A0A5N6KQ51"/>
<dbReference type="InterPro" id="IPR011990">
    <property type="entry name" value="TPR-like_helical_dom_sf"/>
</dbReference>
<dbReference type="OrthoDB" id="124397at2759"/>
<organism evidence="4 5">
    <name type="scientific">Carpinus fangiana</name>
    <dbReference type="NCBI Taxonomy" id="176857"/>
    <lineage>
        <taxon>Eukaryota</taxon>
        <taxon>Viridiplantae</taxon>
        <taxon>Streptophyta</taxon>
        <taxon>Embryophyta</taxon>
        <taxon>Tracheophyta</taxon>
        <taxon>Spermatophyta</taxon>
        <taxon>Magnoliopsida</taxon>
        <taxon>eudicotyledons</taxon>
        <taxon>Gunneridae</taxon>
        <taxon>Pentapetalae</taxon>
        <taxon>rosids</taxon>
        <taxon>fabids</taxon>
        <taxon>Fagales</taxon>
        <taxon>Betulaceae</taxon>
        <taxon>Carpinus</taxon>
    </lineage>
</organism>
<name>A0A5N6KQ51_9ROSI</name>
<feature type="repeat" description="TPR" evidence="2">
    <location>
        <begin position="156"/>
        <end position="189"/>
    </location>
</feature>
<dbReference type="PANTHER" id="PTHR12760">
    <property type="entry name" value="TETRATRICOPEPTIDE REPEAT PROTEIN"/>
    <property type="match status" value="1"/>
</dbReference>
<gene>
    <name evidence="4" type="ORF">FH972_021507</name>
</gene>
<evidence type="ECO:0000256" key="3">
    <source>
        <dbReference type="RuleBase" id="RU367091"/>
    </source>
</evidence>
<comment type="subunit">
    <text evidence="3">Component of the ER membrane protein complex (EMC).</text>
</comment>
<evidence type="ECO:0000256" key="1">
    <source>
        <dbReference type="ARBA" id="ARBA00022803"/>
    </source>
</evidence>
<dbReference type="InterPro" id="IPR019734">
    <property type="entry name" value="TPR_rpt"/>
</dbReference>
<dbReference type="EMBL" id="VIBQ01000009">
    <property type="protein sequence ID" value="KAB8337205.1"/>
    <property type="molecule type" value="Genomic_DNA"/>
</dbReference>
<protein>
    <recommendedName>
        <fullName evidence="3">ER membrane protein complex subunit 2</fullName>
    </recommendedName>
</protein>
<evidence type="ECO:0000313" key="4">
    <source>
        <dbReference type="EMBL" id="KAB8337205.1"/>
    </source>
</evidence>
<comment type="caution">
    <text evidence="4">The sequence shown here is derived from an EMBL/GenBank/DDBJ whole genome shotgun (WGS) entry which is preliminary data.</text>
</comment>
<dbReference type="Gene3D" id="1.25.40.10">
    <property type="entry name" value="Tetratricopeptide repeat domain"/>
    <property type="match status" value="1"/>
</dbReference>
<keyword evidence="3" id="KW-0256">Endoplasmic reticulum</keyword>
<dbReference type="InterPro" id="IPR039856">
    <property type="entry name" value="EMC2-like"/>
</dbReference>
<dbReference type="GO" id="GO:0072546">
    <property type="term" value="C:EMC complex"/>
    <property type="evidence" value="ECO:0007669"/>
    <property type="project" value="UniProtKB-UniRule"/>
</dbReference>
<keyword evidence="1 2" id="KW-0802">TPR repeat</keyword>
<evidence type="ECO:0000256" key="2">
    <source>
        <dbReference type="PROSITE-ProRule" id="PRU00339"/>
    </source>
</evidence>
<keyword evidence="5" id="KW-1185">Reference proteome</keyword>